<dbReference type="PANTHER" id="PTHR12215">
    <property type="entry name" value="PHOSPHOPANTETHEINE TRANSFERASE"/>
    <property type="match status" value="1"/>
</dbReference>
<dbReference type="Pfam" id="PF22624">
    <property type="entry name" value="AASDHPPT_N"/>
    <property type="match status" value="1"/>
</dbReference>
<evidence type="ECO:0000313" key="6">
    <source>
        <dbReference type="Proteomes" id="UP000311382"/>
    </source>
</evidence>
<protein>
    <recommendedName>
        <fullName evidence="1">holo-[acyl-carrier-protein] synthase</fullName>
        <ecNumber evidence="1">2.7.8.7</ecNumber>
    </recommendedName>
</protein>
<dbReference type="OrthoDB" id="26719at2759"/>
<dbReference type="GO" id="GO:0008897">
    <property type="term" value="F:holo-[acyl-carrier-protein] synthase activity"/>
    <property type="evidence" value="ECO:0007669"/>
    <property type="project" value="UniProtKB-EC"/>
</dbReference>
<reference evidence="5 6" key="1">
    <citation type="submission" date="2019-03" db="EMBL/GenBank/DDBJ databases">
        <title>Rhodosporidium diobovatum UCD-FST 08-225 genome sequencing, assembly, and annotation.</title>
        <authorList>
            <person name="Fakankun I.U."/>
            <person name="Fristensky B."/>
            <person name="Levin D.B."/>
        </authorList>
    </citation>
    <scope>NUCLEOTIDE SEQUENCE [LARGE SCALE GENOMIC DNA]</scope>
    <source>
        <strain evidence="5 6">UCD-FST 08-225</strain>
    </source>
</reference>
<dbReference type="InterPro" id="IPR037143">
    <property type="entry name" value="4-PPantetheinyl_Trfase_dom_sf"/>
</dbReference>
<comment type="caution">
    <text evidence="5">The sequence shown here is derived from an EMBL/GenBank/DDBJ whole genome shotgun (WGS) entry which is preliminary data.</text>
</comment>
<dbReference type="EC" id="2.7.8.7" evidence="1"/>
<name>A0A5C5FZ72_9BASI</name>
<evidence type="ECO:0000256" key="2">
    <source>
        <dbReference type="ARBA" id="ARBA00022679"/>
    </source>
</evidence>
<feature type="domain" description="4'-phosphopantetheinyl transferase" evidence="3">
    <location>
        <begin position="137"/>
        <end position="222"/>
    </location>
</feature>
<accession>A0A5C5FZ72</accession>
<dbReference type="STRING" id="5288.A0A5C5FZ72"/>
<dbReference type="GO" id="GO:0000287">
    <property type="term" value="F:magnesium ion binding"/>
    <property type="evidence" value="ECO:0007669"/>
    <property type="project" value="InterPro"/>
</dbReference>
<keyword evidence="6" id="KW-1185">Reference proteome</keyword>
<dbReference type="GO" id="GO:0019878">
    <property type="term" value="P:lysine biosynthetic process via aminoadipic acid"/>
    <property type="evidence" value="ECO:0007669"/>
    <property type="project" value="TreeGrafter"/>
</dbReference>
<dbReference type="InterPro" id="IPR055066">
    <property type="entry name" value="AASDHPPT_N"/>
</dbReference>
<sequence length="310" mass="33991">MATPGSTPSLAVHLLRVNQAFPGRVDDRALLDDSLDPLLELVDDQSRVDVRKFRFLADARRCLCGRLLARHVASSRLDQPWSSLTFKKSERGRPYLARGKGAPLLDLNTSHDGNLVAVASLLSPAASSASPSQPPPRVGVDVMRIRNPWEGTSVSEFVSGIAEQLAPRERSALSRLGEGAGTGSDAQRLRHALALWTLKEAFVKATAEGLHRDLLEVEFELELFSRSSEDGEGGEMVGEGRLEGRRMDGWRFWLVDVDGGELESERTAYWLAVAEQTSDGTGEVRRLRREPEWVGAVELAEIEARARGAS</sequence>
<evidence type="ECO:0000259" key="4">
    <source>
        <dbReference type="Pfam" id="PF22624"/>
    </source>
</evidence>
<dbReference type="InterPro" id="IPR008278">
    <property type="entry name" value="4-PPantetheinyl_Trfase_dom"/>
</dbReference>
<evidence type="ECO:0000259" key="3">
    <source>
        <dbReference type="Pfam" id="PF01648"/>
    </source>
</evidence>
<dbReference type="Gene3D" id="3.90.470.20">
    <property type="entry name" value="4'-phosphopantetheinyl transferase domain"/>
    <property type="match status" value="1"/>
</dbReference>
<dbReference type="SUPFAM" id="SSF56214">
    <property type="entry name" value="4'-phosphopantetheinyl transferase"/>
    <property type="match status" value="2"/>
</dbReference>
<dbReference type="Pfam" id="PF01648">
    <property type="entry name" value="ACPS"/>
    <property type="match status" value="1"/>
</dbReference>
<dbReference type="Proteomes" id="UP000311382">
    <property type="component" value="Unassembled WGS sequence"/>
</dbReference>
<evidence type="ECO:0000313" key="5">
    <source>
        <dbReference type="EMBL" id="TNY22160.1"/>
    </source>
</evidence>
<dbReference type="PANTHER" id="PTHR12215:SF10">
    <property type="entry name" value="L-AMINOADIPATE-SEMIALDEHYDE DEHYDROGENASE-PHOSPHOPANTETHEINYL TRANSFERASE"/>
    <property type="match status" value="1"/>
</dbReference>
<proteinExistence type="predicted"/>
<dbReference type="AlphaFoldDB" id="A0A5C5FZ72"/>
<gene>
    <name evidence="5" type="ORF">DMC30DRAFT_374715</name>
</gene>
<feature type="domain" description="4'-phosphopantetheinyl transferase N-terminal" evidence="4">
    <location>
        <begin position="37"/>
        <end position="120"/>
    </location>
</feature>
<dbReference type="GO" id="GO:0005829">
    <property type="term" value="C:cytosol"/>
    <property type="evidence" value="ECO:0007669"/>
    <property type="project" value="TreeGrafter"/>
</dbReference>
<keyword evidence="2 5" id="KW-0808">Transferase</keyword>
<dbReference type="EMBL" id="SOZI01000030">
    <property type="protein sequence ID" value="TNY22160.1"/>
    <property type="molecule type" value="Genomic_DNA"/>
</dbReference>
<dbReference type="InterPro" id="IPR050559">
    <property type="entry name" value="P-Pant_transferase_sf"/>
</dbReference>
<organism evidence="5 6">
    <name type="scientific">Rhodotorula diobovata</name>
    <dbReference type="NCBI Taxonomy" id="5288"/>
    <lineage>
        <taxon>Eukaryota</taxon>
        <taxon>Fungi</taxon>
        <taxon>Dikarya</taxon>
        <taxon>Basidiomycota</taxon>
        <taxon>Pucciniomycotina</taxon>
        <taxon>Microbotryomycetes</taxon>
        <taxon>Sporidiobolales</taxon>
        <taxon>Sporidiobolaceae</taxon>
        <taxon>Rhodotorula</taxon>
    </lineage>
</organism>
<evidence type="ECO:0000256" key="1">
    <source>
        <dbReference type="ARBA" id="ARBA00013172"/>
    </source>
</evidence>